<dbReference type="PANTHER" id="PTHR43783">
    <property type="entry name" value="UDP-N-ACETYLGLUCOSAMINE 1-CARBOXYVINYLTRANSFERASE"/>
    <property type="match status" value="1"/>
</dbReference>
<organism evidence="14 15">
    <name type="scientific">Clostridium facile</name>
    <dbReference type="NCBI Taxonomy" id="2763035"/>
    <lineage>
        <taxon>Bacteria</taxon>
        <taxon>Bacillati</taxon>
        <taxon>Bacillota</taxon>
        <taxon>Clostridia</taxon>
        <taxon>Eubacteriales</taxon>
        <taxon>Clostridiaceae</taxon>
        <taxon>Clostridium</taxon>
    </lineage>
</organism>
<keyword evidence="8 12" id="KW-0131">Cell cycle</keyword>
<dbReference type="Pfam" id="PF00275">
    <property type="entry name" value="EPSP_synthase"/>
    <property type="match status" value="1"/>
</dbReference>
<dbReference type="GO" id="GO:0008760">
    <property type="term" value="F:UDP-N-acetylglucosamine 1-carboxyvinyltransferase activity"/>
    <property type="evidence" value="ECO:0007669"/>
    <property type="project" value="UniProtKB-EC"/>
</dbReference>
<evidence type="ECO:0000256" key="7">
    <source>
        <dbReference type="ARBA" id="ARBA00022984"/>
    </source>
</evidence>
<dbReference type="Proteomes" id="UP000649151">
    <property type="component" value="Unassembled WGS sequence"/>
</dbReference>
<feature type="modified residue" description="2-(S-cysteinyl)pyruvic acid O-phosphothioketal" evidence="12">
    <location>
        <position position="117"/>
    </location>
</feature>
<evidence type="ECO:0000256" key="5">
    <source>
        <dbReference type="ARBA" id="ARBA00022679"/>
    </source>
</evidence>
<evidence type="ECO:0000256" key="12">
    <source>
        <dbReference type="HAMAP-Rule" id="MF_00111"/>
    </source>
</evidence>
<keyword evidence="6 12" id="KW-0133">Cell shape</keyword>
<feature type="binding site" evidence="12">
    <location>
        <begin position="122"/>
        <end position="126"/>
    </location>
    <ligand>
        <name>UDP-N-acetyl-alpha-D-glucosamine</name>
        <dbReference type="ChEBI" id="CHEBI:57705"/>
    </ligand>
</feature>
<comment type="subcellular location">
    <subcellularLocation>
        <location evidence="1 12">Cytoplasm</location>
    </subcellularLocation>
</comment>
<dbReference type="CDD" id="cd01555">
    <property type="entry name" value="UdpNAET"/>
    <property type="match status" value="1"/>
</dbReference>
<reference evidence="14 15" key="1">
    <citation type="submission" date="2020-08" db="EMBL/GenBank/DDBJ databases">
        <title>Genome public.</title>
        <authorList>
            <person name="Liu C."/>
            <person name="Sun Q."/>
        </authorList>
    </citation>
    <scope>NUCLEOTIDE SEQUENCE [LARGE SCALE GENOMIC DNA]</scope>
    <source>
        <strain evidence="14 15">NSJ-27</strain>
    </source>
</reference>
<accession>A0ABR7ITV2</accession>
<dbReference type="NCBIfam" id="NF006873">
    <property type="entry name" value="PRK09369.1"/>
    <property type="match status" value="1"/>
</dbReference>
<dbReference type="PANTHER" id="PTHR43783:SF2">
    <property type="entry name" value="UDP-N-ACETYLGLUCOSAMINE 1-CARBOXYVINYLTRANSFERASE 2"/>
    <property type="match status" value="1"/>
</dbReference>
<comment type="caution">
    <text evidence="12">Lacks conserved residue(s) required for the propagation of feature annotation.</text>
</comment>
<comment type="function">
    <text evidence="12">Cell wall formation. Adds enolpyruvyl to UDP-N-acetylglucosamine.</text>
</comment>
<dbReference type="RefSeq" id="WP_186997006.1">
    <property type="nucleotide sequence ID" value="NZ_JACOQK010000001.1"/>
</dbReference>
<comment type="caution">
    <text evidence="14">The sequence shown here is derived from an EMBL/GenBank/DDBJ whole genome shotgun (WGS) entry which is preliminary data.</text>
</comment>
<evidence type="ECO:0000256" key="10">
    <source>
        <dbReference type="ARBA" id="ARBA00038367"/>
    </source>
</evidence>
<proteinExistence type="inferred from homology"/>
<gene>
    <name evidence="12" type="primary">murA</name>
    <name evidence="14" type="ORF">H8Z77_10850</name>
</gene>
<feature type="active site" description="Proton donor" evidence="12">
    <location>
        <position position="117"/>
    </location>
</feature>
<evidence type="ECO:0000256" key="4">
    <source>
        <dbReference type="ARBA" id="ARBA00022618"/>
    </source>
</evidence>
<dbReference type="InterPro" id="IPR001986">
    <property type="entry name" value="Enolpyruvate_Tfrase_dom"/>
</dbReference>
<evidence type="ECO:0000256" key="9">
    <source>
        <dbReference type="ARBA" id="ARBA00023316"/>
    </source>
</evidence>
<feature type="binding site" evidence="12">
    <location>
        <begin position="22"/>
        <end position="23"/>
    </location>
    <ligand>
        <name>phosphoenolpyruvate</name>
        <dbReference type="ChEBI" id="CHEBI:58702"/>
    </ligand>
</feature>
<keyword evidence="7 12" id="KW-0573">Peptidoglycan synthesis</keyword>
<dbReference type="Gene3D" id="3.65.10.10">
    <property type="entry name" value="Enolpyruvate transferase domain"/>
    <property type="match status" value="2"/>
</dbReference>
<comment type="similarity">
    <text evidence="10 12">Belongs to the EPSP synthase family. MurA subfamily.</text>
</comment>
<dbReference type="SUPFAM" id="SSF55205">
    <property type="entry name" value="EPT/RTPC-like"/>
    <property type="match status" value="1"/>
</dbReference>
<dbReference type="InterPro" id="IPR013792">
    <property type="entry name" value="RNA3'P_cycl/enolpyr_Trfase_a/b"/>
</dbReference>
<sequence length="429" mass="45939">MEKFVINGGKPLTGEVEISGAKNAAVAIIPATLLAEGPCILENLPNISDVTIGFNILRAMGAKIRTINNNTFEIDTTYVTEPVVPYEMAKYMRASYYFLGALLARFNRASVAMPGGCNFGVRPIDQHLKGFNALGADYTIDHGMIDVKAEQGLLGTQIYFDVVSVGATINVLLAAVKAKGLTIIENAAKEPHIVDLANFLNSMGADIMGAGTDVIKVRGVEKLNSTTYGIIPDQIEAGTYMVMAAATKGNVLIKNVIPKHLESITSKLVKMGVTVEEYDDSIRVISHGNLQRTSVKTQPHPGFPTDMQPQITTLLAMAEGTSIVTEGVWDNRFQYVDELRRMGANISVDGKVAVIEGCGALHAAPVKATDLRAGAAMVIAALSAKGTTEIENIHHIERGYGDIVEKLQHLGADIKKVIIPDGAELKQAL</sequence>
<evidence type="ECO:0000313" key="14">
    <source>
        <dbReference type="EMBL" id="MBC5788503.1"/>
    </source>
</evidence>
<name>A0ABR7ITV2_9CLOT</name>
<dbReference type="NCBIfam" id="TIGR01072">
    <property type="entry name" value="murA"/>
    <property type="match status" value="1"/>
</dbReference>
<evidence type="ECO:0000256" key="8">
    <source>
        <dbReference type="ARBA" id="ARBA00023306"/>
    </source>
</evidence>
<keyword evidence="3 12" id="KW-0963">Cytoplasm</keyword>
<evidence type="ECO:0000259" key="13">
    <source>
        <dbReference type="Pfam" id="PF00275"/>
    </source>
</evidence>
<comment type="catalytic activity">
    <reaction evidence="11 12">
        <text>phosphoenolpyruvate + UDP-N-acetyl-alpha-D-glucosamine = UDP-N-acetyl-3-O-(1-carboxyvinyl)-alpha-D-glucosamine + phosphate</text>
        <dbReference type="Rhea" id="RHEA:18681"/>
        <dbReference type="ChEBI" id="CHEBI:43474"/>
        <dbReference type="ChEBI" id="CHEBI:57705"/>
        <dbReference type="ChEBI" id="CHEBI:58702"/>
        <dbReference type="ChEBI" id="CHEBI:68483"/>
        <dbReference type="EC" id="2.5.1.7"/>
    </reaction>
</comment>
<dbReference type="InterPro" id="IPR005750">
    <property type="entry name" value="UDP_GlcNAc_COvinyl_MurA"/>
</dbReference>
<feature type="binding site" evidence="12">
    <location>
        <position position="328"/>
    </location>
    <ligand>
        <name>UDP-N-acetyl-alpha-D-glucosamine</name>
        <dbReference type="ChEBI" id="CHEBI:57705"/>
    </ligand>
</feature>
<comment type="pathway">
    <text evidence="2 12">Cell wall biogenesis; peptidoglycan biosynthesis.</text>
</comment>
<evidence type="ECO:0000313" key="15">
    <source>
        <dbReference type="Proteomes" id="UP000649151"/>
    </source>
</evidence>
<dbReference type="InterPro" id="IPR036968">
    <property type="entry name" value="Enolpyruvate_Tfrase_sf"/>
</dbReference>
<evidence type="ECO:0000256" key="2">
    <source>
        <dbReference type="ARBA" id="ARBA00004752"/>
    </source>
</evidence>
<feature type="binding site" evidence="12">
    <location>
        <position position="93"/>
    </location>
    <ligand>
        <name>UDP-N-acetyl-alpha-D-glucosamine</name>
        <dbReference type="ChEBI" id="CHEBI:57705"/>
    </ligand>
</feature>
<dbReference type="EC" id="2.5.1.7" evidence="12"/>
<keyword evidence="12" id="KW-0670">Pyruvate</keyword>
<dbReference type="NCBIfam" id="NF009470">
    <property type="entry name" value="PRK12830.1"/>
    <property type="match status" value="1"/>
</dbReference>
<keyword evidence="9 12" id="KW-0961">Cell wall biogenesis/degradation</keyword>
<evidence type="ECO:0000256" key="6">
    <source>
        <dbReference type="ARBA" id="ARBA00022960"/>
    </source>
</evidence>
<protein>
    <recommendedName>
        <fullName evidence="12">UDP-N-acetylglucosamine 1-carboxyvinyltransferase</fullName>
        <ecNumber evidence="12">2.5.1.7</ecNumber>
    </recommendedName>
    <alternativeName>
        <fullName evidence="12">Enoylpyruvate transferase</fullName>
    </alternativeName>
    <alternativeName>
        <fullName evidence="12">UDP-N-acetylglucosamine enolpyruvyl transferase</fullName>
        <shortName evidence="12">EPT</shortName>
    </alternativeName>
</protein>
<feature type="binding site" evidence="12">
    <location>
        <position position="306"/>
    </location>
    <ligand>
        <name>UDP-N-acetyl-alpha-D-glucosamine</name>
        <dbReference type="ChEBI" id="CHEBI:57705"/>
    </ligand>
</feature>
<evidence type="ECO:0000256" key="3">
    <source>
        <dbReference type="ARBA" id="ARBA00022490"/>
    </source>
</evidence>
<feature type="domain" description="Enolpyruvate transferase" evidence="13">
    <location>
        <begin position="7"/>
        <end position="407"/>
    </location>
</feature>
<keyword evidence="15" id="KW-1185">Reference proteome</keyword>
<dbReference type="HAMAP" id="MF_00111">
    <property type="entry name" value="MurA"/>
    <property type="match status" value="1"/>
</dbReference>
<keyword evidence="4 12" id="KW-0132">Cell division</keyword>
<evidence type="ECO:0000256" key="11">
    <source>
        <dbReference type="ARBA" id="ARBA00047527"/>
    </source>
</evidence>
<dbReference type="EMBL" id="JACOQK010000001">
    <property type="protein sequence ID" value="MBC5788503.1"/>
    <property type="molecule type" value="Genomic_DNA"/>
</dbReference>
<keyword evidence="5 12" id="KW-0808">Transferase</keyword>
<evidence type="ECO:0000256" key="1">
    <source>
        <dbReference type="ARBA" id="ARBA00004496"/>
    </source>
</evidence>
<dbReference type="InterPro" id="IPR050068">
    <property type="entry name" value="MurA_subfamily"/>
</dbReference>